<protein>
    <submittedName>
        <fullName evidence="2">Uncharacterized protein</fullName>
    </submittedName>
</protein>
<sequence length="92" mass="9742">MKAQIKGTTVTQTLPPDPTGQSKQCDADQSLMDRTENEPDSGPPNGYSDHAPLIGYLPGREPGARRGRRPIGGRCPRPGSSLSYCCVAKMGG</sequence>
<evidence type="ECO:0000313" key="2">
    <source>
        <dbReference type="EMBL" id="GAA1655361.1"/>
    </source>
</evidence>
<comment type="caution">
    <text evidence="2">The sequence shown here is derived from an EMBL/GenBank/DDBJ whole genome shotgun (WGS) entry which is preliminary data.</text>
</comment>
<organism evidence="2 3">
    <name type="scientific">Nonomuraea maheshkhaliensis</name>
    <dbReference type="NCBI Taxonomy" id="419590"/>
    <lineage>
        <taxon>Bacteria</taxon>
        <taxon>Bacillati</taxon>
        <taxon>Actinomycetota</taxon>
        <taxon>Actinomycetes</taxon>
        <taxon>Streptosporangiales</taxon>
        <taxon>Streptosporangiaceae</taxon>
        <taxon>Nonomuraea</taxon>
    </lineage>
</organism>
<evidence type="ECO:0000313" key="3">
    <source>
        <dbReference type="Proteomes" id="UP001500064"/>
    </source>
</evidence>
<keyword evidence="3" id="KW-1185">Reference proteome</keyword>
<dbReference type="EMBL" id="BAAAMU010000052">
    <property type="protein sequence ID" value="GAA1655361.1"/>
    <property type="molecule type" value="Genomic_DNA"/>
</dbReference>
<evidence type="ECO:0000256" key="1">
    <source>
        <dbReference type="SAM" id="MobiDB-lite"/>
    </source>
</evidence>
<gene>
    <name evidence="2" type="ORF">GCM10009733_061020</name>
</gene>
<reference evidence="3" key="1">
    <citation type="journal article" date="2019" name="Int. J. Syst. Evol. Microbiol.">
        <title>The Global Catalogue of Microorganisms (GCM) 10K type strain sequencing project: providing services to taxonomists for standard genome sequencing and annotation.</title>
        <authorList>
            <consortium name="The Broad Institute Genomics Platform"/>
            <consortium name="The Broad Institute Genome Sequencing Center for Infectious Disease"/>
            <person name="Wu L."/>
            <person name="Ma J."/>
        </authorList>
    </citation>
    <scope>NUCLEOTIDE SEQUENCE [LARGE SCALE GENOMIC DNA]</scope>
    <source>
        <strain evidence="3">JCM 13929</strain>
    </source>
</reference>
<feature type="region of interest" description="Disordered" evidence="1">
    <location>
        <begin position="1"/>
        <end position="78"/>
    </location>
</feature>
<accession>A0ABP4RK41</accession>
<name>A0ABP4RK41_9ACTN</name>
<dbReference type="Proteomes" id="UP001500064">
    <property type="component" value="Unassembled WGS sequence"/>
</dbReference>
<proteinExistence type="predicted"/>
<dbReference type="RefSeq" id="WP_346110005.1">
    <property type="nucleotide sequence ID" value="NZ_BAAAMU010000052.1"/>
</dbReference>
<feature type="compositionally biased region" description="Polar residues" evidence="1">
    <location>
        <begin position="1"/>
        <end position="24"/>
    </location>
</feature>